<accession>A0A8S3PR73</accession>
<evidence type="ECO:0000313" key="6">
    <source>
        <dbReference type="EMBL" id="CAG2186176.1"/>
    </source>
</evidence>
<feature type="domain" description="Peptidase A2" evidence="5">
    <location>
        <begin position="121"/>
        <end position="136"/>
    </location>
</feature>
<dbReference type="Proteomes" id="UP000683360">
    <property type="component" value="Unassembled WGS sequence"/>
</dbReference>
<dbReference type="GO" id="GO:0004190">
    <property type="term" value="F:aspartic-type endopeptidase activity"/>
    <property type="evidence" value="ECO:0007669"/>
    <property type="project" value="InterPro"/>
</dbReference>
<reference evidence="6" key="1">
    <citation type="submission" date="2021-03" db="EMBL/GenBank/DDBJ databases">
        <authorList>
            <person name="Bekaert M."/>
        </authorList>
    </citation>
    <scope>NUCLEOTIDE SEQUENCE</scope>
</reference>
<dbReference type="OrthoDB" id="10000497at2759"/>
<keyword evidence="2" id="KW-0862">Zinc</keyword>
<dbReference type="PROSITE" id="PS50175">
    <property type="entry name" value="ASP_PROT_RETROV"/>
    <property type="match status" value="1"/>
</dbReference>
<proteinExistence type="predicted"/>
<evidence type="ECO:0008006" key="8">
    <source>
        <dbReference type="Google" id="ProtNLM"/>
    </source>
</evidence>
<keyword evidence="2" id="KW-0479">Metal-binding</keyword>
<dbReference type="InterPro" id="IPR021109">
    <property type="entry name" value="Peptidase_aspartic_dom_sf"/>
</dbReference>
<name>A0A8S3PR73_MYTED</name>
<evidence type="ECO:0000313" key="7">
    <source>
        <dbReference type="Proteomes" id="UP000683360"/>
    </source>
</evidence>
<sequence length="263" mass="29505">MARRVSREDKEEISNGQYEGMENSFRKPDNQTLQNEIKALRDLLERAMLHDSKPATLTAQSTGCYFCGDKSHFKRDCPKRSRSPSPMRRQDTGADCERRPVYQIGRGQDLLSPIQVNGNKVDAIVDTGADVTVLSRSFANCIGLSGTTGIKACLLNAENGKEMEADMNVVAKLQLDLLKEVYGVIMAGQGDLLIKNELIPGRYRKENDCRISGVTVESETTLKPMAETDVFGGVESQKEVLLMFWTQLTKRLQHLVRFNWKLT</sequence>
<dbReference type="SMART" id="SM00343">
    <property type="entry name" value="ZnF_C2HC"/>
    <property type="match status" value="1"/>
</dbReference>
<dbReference type="Gene3D" id="4.10.60.10">
    <property type="entry name" value="Zinc finger, CCHC-type"/>
    <property type="match status" value="1"/>
</dbReference>
<feature type="compositionally biased region" description="Basic and acidic residues" evidence="3">
    <location>
        <begin position="1"/>
        <end position="13"/>
    </location>
</feature>
<comment type="caution">
    <text evidence="6">The sequence shown here is derived from an EMBL/GenBank/DDBJ whole genome shotgun (WGS) entry which is preliminary data.</text>
</comment>
<dbReference type="Gene3D" id="2.40.70.10">
    <property type="entry name" value="Acid Proteases"/>
    <property type="match status" value="1"/>
</dbReference>
<dbReference type="EMBL" id="CAJPWZ010000119">
    <property type="protein sequence ID" value="CAG2186176.1"/>
    <property type="molecule type" value="Genomic_DNA"/>
</dbReference>
<dbReference type="InterPro" id="IPR036875">
    <property type="entry name" value="Znf_CCHC_sf"/>
</dbReference>
<dbReference type="Pfam" id="PF13975">
    <property type="entry name" value="gag-asp_proteas"/>
    <property type="match status" value="1"/>
</dbReference>
<dbReference type="SUPFAM" id="SSF57756">
    <property type="entry name" value="Retrovirus zinc finger-like domains"/>
    <property type="match status" value="1"/>
</dbReference>
<keyword evidence="2" id="KW-0863">Zinc-finger</keyword>
<dbReference type="InterPro" id="IPR001878">
    <property type="entry name" value="Znf_CCHC"/>
</dbReference>
<feature type="region of interest" description="Disordered" evidence="3">
    <location>
        <begin position="1"/>
        <end position="29"/>
    </location>
</feature>
<feature type="region of interest" description="Disordered" evidence="3">
    <location>
        <begin position="75"/>
        <end position="98"/>
    </location>
</feature>
<dbReference type="PROSITE" id="PS50158">
    <property type="entry name" value="ZF_CCHC"/>
    <property type="match status" value="1"/>
</dbReference>
<dbReference type="InterPro" id="IPR001969">
    <property type="entry name" value="Aspartic_peptidase_AS"/>
</dbReference>
<dbReference type="GO" id="GO:0003676">
    <property type="term" value="F:nucleic acid binding"/>
    <property type="evidence" value="ECO:0007669"/>
    <property type="project" value="InterPro"/>
</dbReference>
<evidence type="ECO:0000259" key="4">
    <source>
        <dbReference type="PROSITE" id="PS50158"/>
    </source>
</evidence>
<keyword evidence="7" id="KW-1185">Reference proteome</keyword>
<feature type="compositionally biased region" description="Basic and acidic residues" evidence="3">
    <location>
        <begin position="88"/>
        <end position="98"/>
    </location>
</feature>
<dbReference type="SUPFAM" id="SSF50630">
    <property type="entry name" value="Acid proteases"/>
    <property type="match status" value="1"/>
</dbReference>
<evidence type="ECO:0000256" key="1">
    <source>
        <dbReference type="ARBA" id="ARBA00022801"/>
    </source>
</evidence>
<keyword evidence="1" id="KW-0378">Hydrolase</keyword>
<feature type="domain" description="CCHC-type" evidence="4">
    <location>
        <begin position="64"/>
        <end position="79"/>
    </location>
</feature>
<evidence type="ECO:0000259" key="5">
    <source>
        <dbReference type="PROSITE" id="PS50175"/>
    </source>
</evidence>
<dbReference type="AlphaFoldDB" id="A0A8S3PR73"/>
<dbReference type="PROSITE" id="PS00141">
    <property type="entry name" value="ASP_PROTEASE"/>
    <property type="match status" value="1"/>
</dbReference>
<dbReference type="InterPro" id="IPR001995">
    <property type="entry name" value="Peptidase_A2_cat"/>
</dbReference>
<gene>
    <name evidence="6" type="ORF">MEDL_1729</name>
</gene>
<dbReference type="GO" id="GO:0008270">
    <property type="term" value="F:zinc ion binding"/>
    <property type="evidence" value="ECO:0007669"/>
    <property type="project" value="UniProtKB-KW"/>
</dbReference>
<organism evidence="6 7">
    <name type="scientific">Mytilus edulis</name>
    <name type="common">Blue mussel</name>
    <dbReference type="NCBI Taxonomy" id="6550"/>
    <lineage>
        <taxon>Eukaryota</taxon>
        <taxon>Metazoa</taxon>
        <taxon>Spiralia</taxon>
        <taxon>Lophotrochozoa</taxon>
        <taxon>Mollusca</taxon>
        <taxon>Bivalvia</taxon>
        <taxon>Autobranchia</taxon>
        <taxon>Pteriomorphia</taxon>
        <taxon>Mytilida</taxon>
        <taxon>Mytiloidea</taxon>
        <taxon>Mytilidae</taxon>
        <taxon>Mytilinae</taxon>
        <taxon>Mytilus</taxon>
    </lineage>
</organism>
<dbReference type="GO" id="GO:0006508">
    <property type="term" value="P:proteolysis"/>
    <property type="evidence" value="ECO:0007669"/>
    <property type="project" value="InterPro"/>
</dbReference>
<evidence type="ECO:0000256" key="2">
    <source>
        <dbReference type="PROSITE-ProRule" id="PRU00047"/>
    </source>
</evidence>
<evidence type="ECO:0000256" key="3">
    <source>
        <dbReference type="SAM" id="MobiDB-lite"/>
    </source>
</evidence>
<protein>
    <recommendedName>
        <fullName evidence="8">CCHC-type domain-containing protein</fullName>
    </recommendedName>
</protein>